<feature type="domain" description="Transcription factor DP C-terminal" evidence="10">
    <location>
        <begin position="162"/>
        <end position="305"/>
    </location>
</feature>
<dbReference type="GO" id="GO:0000981">
    <property type="term" value="F:DNA-binding transcription factor activity, RNA polymerase II-specific"/>
    <property type="evidence" value="ECO:0007669"/>
    <property type="project" value="TreeGrafter"/>
</dbReference>
<feature type="compositionally biased region" description="Polar residues" evidence="9">
    <location>
        <begin position="328"/>
        <end position="347"/>
    </location>
</feature>
<evidence type="ECO:0000256" key="4">
    <source>
        <dbReference type="ARBA" id="ARBA00023125"/>
    </source>
</evidence>
<dbReference type="Gene3D" id="1.10.10.10">
    <property type="entry name" value="Winged helix-like DNA-binding domain superfamily/Winged helix DNA-binding domain"/>
    <property type="match status" value="1"/>
</dbReference>
<evidence type="ECO:0000256" key="6">
    <source>
        <dbReference type="ARBA" id="ARBA00023242"/>
    </source>
</evidence>
<dbReference type="SMART" id="SM01372">
    <property type="entry name" value="E2F_TDP"/>
    <property type="match status" value="1"/>
</dbReference>
<dbReference type="InterPro" id="IPR014889">
    <property type="entry name" value="Transc_factor_DP_C"/>
</dbReference>
<keyword evidence="5 7" id="KW-0804">Transcription</keyword>
<dbReference type="SUPFAM" id="SSF144074">
    <property type="entry name" value="E2F-DP heterodimerization region"/>
    <property type="match status" value="1"/>
</dbReference>
<dbReference type="Proteomes" id="UP000025227">
    <property type="component" value="Unplaced"/>
</dbReference>
<dbReference type="AlphaFoldDB" id="A0A7I4YPD6"/>
<keyword evidence="12" id="KW-1185">Reference proteome</keyword>
<comment type="subcellular location">
    <subcellularLocation>
        <location evidence="1 7">Nucleus</location>
    </subcellularLocation>
</comment>
<dbReference type="GO" id="GO:0005667">
    <property type="term" value="C:transcription regulator complex"/>
    <property type="evidence" value="ECO:0007669"/>
    <property type="project" value="InterPro"/>
</dbReference>
<evidence type="ECO:0000256" key="2">
    <source>
        <dbReference type="ARBA" id="ARBA00010940"/>
    </source>
</evidence>
<feature type="domain" description="E2F/DP family winged-helix DNA-binding" evidence="11">
    <location>
        <begin position="70"/>
        <end position="155"/>
    </location>
</feature>
<evidence type="ECO:0000256" key="5">
    <source>
        <dbReference type="ARBA" id="ARBA00023163"/>
    </source>
</evidence>
<feature type="region of interest" description="Disordered" evidence="9">
    <location>
        <begin position="320"/>
        <end position="347"/>
    </location>
</feature>
<keyword evidence="6 7" id="KW-0539">Nucleus</keyword>
<keyword evidence="8" id="KW-0175">Coiled coil</keyword>
<proteinExistence type="inferred from homology"/>
<evidence type="ECO:0000259" key="11">
    <source>
        <dbReference type="SMART" id="SM01372"/>
    </source>
</evidence>
<accession>A0A7I4YPD6</accession>
<dbReference type="SUPFAM" id="SSF46785">
    <property type="entry name" value="Winged helix' DNA-binding domain"/>
    <property type="match status" value="1"/>
</dbReference>
<organism evidence="12 13">
    <name type="scientific">Haemonchus contortus</name>
    <name type="common">Barber pole worm</name>
    <dbReference type="NCBI Taxonomy" id="6289"/>
    <lineage>
        <taxon>Eukaryota</taxon>
        <taxon>Metazoa</taxon>
        <taxon>Ecdysozoa</taxon>
        <taxon>Nematoda</taxon>
        <taxon>Chromadorea</taxon>
        <taxon>Rhabditida</taxon>
        <taxon>Rhabditina</taxon>
        <taxon>Rhabditomorpha</taxon>
        <taxon>Strongyloidea</taxon>
        <taxon>Trichostrongylidae</taxon>
        <taxon>Haemonchus</taxon>
    </lineage>
</organism>
<dbReference type="GO" id="GO:0005634">
    <property type="term" value="C:nucleus"/>
    <property type="evidence" value="ECO:0007669"/>
    <property type="project" value="UniProtKB-SubCell"/>
</dbReference>
<dbReference type="OMA" id="IYTHNIQ"/>
<keyword evidence="3 7" id="KW-0805">Transcription regulation</keyword>
<dbReference type="FunFam" id="1.10.10.10:FF:000047">
    <property type="entry name" value="Transcription factor"/>
    <property type="match status" value="1"/>
</dbReference>
<dbReference type="InterPro" id="IPR015648">
    <property type="entry name" value="Transcrpt_fac_DP"/>
</dbReference>
<dbReference type="Gene3D" id="1.20.140.80">
    <property type="entry name" value="Transcription factor DP"/>
    <property type="match status" value="1"/>
</dbReference>
<dbReference type="PANTHER" id="PTHR12548">
    <property type="entry name" value="TRANSCRIPTION FACTOR DP"/>
    <property type="match status" value="1"/>
</dbReference>
<dbReference type="PANTHER" id="PTHR12548:SF9">
    <property type="entry name" value="TRANSCRIPTION FACTOR DP"/>
    <property type="match status" value="1"/>
</dbReference>
<keyword evidence="4 7" id="KW-0238">DNA-binding</keyword>
<dbReference type="WBParaSite" id="HCON_00129440-00001">
    <property type="protein sequence ID" value="HCON_00129440-00001"/>
    <property type="gene ID" value="HCON_00129440"/>
</dbReference>
<dbReference type="InterPro" id="IPR003316">
    <property type="entry name" value="E2F_WHTH_DNA-bd_dom"/>
</dbReference>
<reference evidence="13" key="1">
    <citation type="submission" date="2020-12" db="UniProtKB">
        <authorList>
            <consortium name="WormBaseParasite"/>
        </authorList>
    </citation>
    <scope>IDENTIFICATION</scope>
    <source>
        <strain evidence="13">MHco3</strain>
    </source>
</reference>
<dbReference type="InterPro" id="IPR038168">
    <property type="entry name" value="TF_DP_C_sf"/>
</dbReference>
<evidence type="ECO:0000256" key="8">
    <source>
        <dbReference type="SAM" id="Coils"/>
    </source>
</evidence>
<comment type="similarity">
    <text evidence="2 7">Belongs to the E2F/DP family.</text>
</comment>
<dbReference type="GO" id="GO:0000977">
    <property type="term" value="F:RNA polymerase II transcription regulatory region sequence-specific DNA binding"/>
    <property type="evidence" value="ECO:0007669"/>
    <property type="project" value="TreeGrafter"/>
</dbReference>
<sequence length="491" mass="55833">MGDVGRKFDNGQGHIVVKQERLDYRSPTLTRRQVQQNVKHKYPDVKVATCFRPSGILSADLPVDNKHTVDRSMGLRHFSTKVCEKVKEKGRTNYNQVADELVAEYFAANNMNSEEFLERQKFDQKNIRRRVYDALNVLLAMNIICKRKKDIDWVGLPATKAGEIKRLEEEKAKLTERIRRKKETIQELIVQLVAYKSLVWKNREMERVSARPPENTILYLPFVIINTSKNTTVDCAVSGDRSEFLFNFDQSFEVHDDFEALKRLGYSYGLEHNTLNPEMMEHIDEFIPPALRGYIPKILGGEMSDWESRVRGDPSMQYIIRDGPSGDKLQTSSFDQTASDHSSESSYADMTQQTVYTMPENMPYTVPAYESEIGDEVDVVGTSTDYNTYSLPGPSTSYAAVEEGSHPIPVRSTNSLSRTVTNIPDYAEPGPSTSKTQQYLPRQVSAKRPIYAVPIQSTGPIFRKAQVDADGNIIYTHNIQPKRAKTENYGV</sequence>
<evidence type="ECO:0000313" key="13">
    <source>
        <dbReference type="WBParaSite" id="HCON_00129440-00001"/>
    </source>
</evidence>
<dbReference type="Pfam" id="PF02319">
    <property type="entry name" value="WHD_E2F_TDP"/>
    <property type="match status" value="1"/>
</dbReference>
<dbReference type="OrthoDB" id="552115at2759"/>
<dbReference type="GO" id="GO:0051726">
    <property type="term" value="P:regulation of cell cycle"/>
    <property type="evidence" value="ECO:0007669"/>
    <property type="project" value="InterPro"/>
</dbReference>
<dbReference type="InterPro" id="IPR036390">
    <property type="entry name" value="WH_DNA-bd_sf"/>
</dbReference>
<evidence type="ECO:0000259" key="10">
    <source>
        <dbReference type="SMART" id="SM01138"/>
    </source>
</evidence>
<evidence type="ECO:0000256" key="3">
    <source>
        <dbReference type="ARBA" id="ARBA00023015"/>
    </source>
</evidence>
<dbReference type="SMART" id="SM01138">
    <property type="entry name" value="DP"/>
    <property type="match status" value="1"/>
</dbReference>
<evidence type="ECO:0000313" key="12">
    <source>
        <dbReference type="Proteomes" id="UP000025227"/>
    </source>
</evidence>
<dbReference type="InterPro" id="IPR037241">
    <property type="entry name" value="E2F-DP_heterodim"/>
</dbReference>
<feature type="coiled-coil region" evidence="8">
    <location>
        <begin position="164"/>
        <end position="191"/>
    </location>
</feature>
<evidence type="ECO:0000256" key="1">
    <source>
        <dbReference type="ARBA" id="ARBA00004123"/>
    </source>
</evidence>
<evidence type="ECO:0000256" key="9">
    <source>
        <dbReference type="SAM" id="MobiDB-lite"/>
    </source>
</evidence>
<evidence type="ECO:0000256" key="7">
    <source>
        <dbReference type="RuleBase" id="RU003796"/>
    </source>
</evidence>
<dbReference type="Pfam" id="PF08781">
    <property type="entry name" value="DP"/>
    <property type="match status" value="1"/>
</dbReference>
<name>A0A7I4YPD6_HAECO</name>
<protein>
    <submittedName>
        <fullName evidence="13">Transcription factor Dp-1</fullName>
    </submittedName>
</protein>
<dbReference type="CDD" id="cd14458">
    <property type="entry name" value="DP_DD"/>
    <property type="match status" value="1"/>
</dbReference>
<dbReference type="InterPro" id="IPR036388">
    <property type="entry name" value="WH-like_DNA-bd_sf"/>
</dbReference>